<dbReference type="EMBL" id="CAJNOB010000008">
    <property type="protein sequence ID" value="CAF0694437.1"/>
    <property type="molecule type" value="Genomic_DNA"/>
</dbReference>
<keyword evidence="2" id="KW-1185">Reference proteome</keyword>
<name>A0A8J2BMZ1_9BACT</name>
<evidence type="ECO:0000313" key="2">
    <source>
        <dbReference type="Proteomes" id="UP000663859"/>
    </source>
</evidence>
<dbReference type="Proteomes" id="UP000663859">
    <property type="component" value="Unassembled WGS sequence"/>
</dbReference>
<protein>
    <submittedName>
        <fullName evidence="1">Uncharacterized protein</fullName>
    </submittedName>
</protein>
<accession>A0A8J2BMZ1</accession>
<proteinExistence type="predicted"/>
<dbReference type="AlphaFoldDB" id="A0A8J2BMZ1"/>
<sequence length="66" mass="7261">MIPGFKFIGGTPHGVYRHRKDVRSSKKPSLRFPGVLGGGWCGSLGWRVLEPAKVMHIFESALKPKG</sequence>
<organism evidence="1 2">
    <name type="scientific">Candidatus Methylacidithermus pantelleriae</name>
    <dbReference type="NCBI Taxonomy" id="2744239"/>
    <lineage>
        <taxon>Bacteria</taxon>
        <taxon>Pseudomonadati</taxon>
        <taxon>Verrucomicrobiota</taxon>
        <taxon>Methylacidiphilae</taxon>
        <taxon>Methylacidiphilales</taxon>
        <taxon>Methylacidiphilaceae</taxon>
        <taxon>Candidatus Methylacidithermus</taxon>
    </lineage>
</organism>
<reference evidence="1" key="1">
    <citation type="submission" date="2021-02" db="EMBL/GenBank/DDBJ databases">
        <authorList>
            <person name="Cremers G."/>
            <person name="Picone N."/>
        </authorList>
    </citation>
    <scope>NUCLEOTIDE SEQUENCE</scope>
    <source>
        <strain evidence="1">PQ17</strain>
    </source>
</reference>
<comment type="caution">
    <text evidence="1">The sequence shown here is derived from an EMBL/GenBank/DDBJ whole genome shotgun (WGS) entry which is preliminary data.</text>
</comment>
<evidence type="ECO:0000313" key="1">
    <source>
        <dbReference type="EMBL" id="CAF0694437.1"/>
    </source>
</evidence>
<gene>
    <name evidence="1" type="ORF">MPNT_160053</name>
</gene>